<reference evidence="4" key="1">
    <citation type="submission" date="2020-03" db="EMBL/GenBank/DDBJ databases">
        <title>Evolution of repeat sequences and sex chromosomes of tilapia species revealed by chromosome-level genomes.</title>
        <authorList>
            <person name="Xu L."/>
            <person name="Tao W."/>
            <person name="Wang D."/>
            <person name="Zhou Q."/>
        </authorList>
    </citation>
    <scope>NUCLEOTIDE SEQUENCE [LARGE SCALE GENOMIC DNA]</scope>
    <source>
        <strain evidence="4">Israel</strain>
    </source>
</reference>
<dbReference type="SUPFAM" id="SSF50156">
    <property type="entry name" value="PDZ domain-like"/>
    <property type="match status" value="1"/>
</dbReference>
<reference evidence="3" key="2">
    <citation type="submission" date="2025-08" db="UniProtKB">
        <authorList>
            <consortium name="Ensembl"/>
        </authorList>
    </citation>
    <scope>IDENTIFICATION</scope>
</reference>
<sequence length="170" mass="18687">MEVTLNKEHGVGLGIGVCCLTLENAAPGIYIHSLALGSVAKMDGRLSRGDQILEVDSVSLRHAALSEAYAILSECGPGPITLIVSRHPNPKVSEQEMDDIIARSTHRDKMSRNKHSFHSQGVSRKSTSPAVKDMQEDRSPVLSWTMKRFLEPASRVTWACLLKEQQVLNN</sequence>
<dbReference type="InterPro" id="IPR001478">
    <property type="entry name" value="PDZ"/>
</dbReference>
<dbReference type="Proteomes" id="UP000472276">
    <property type="component" value="Unassembled WGS sequence"/>
</dbReference>
<accession>A0AAZ1XXP5</accession>
<dbReference type="InterPro" id="IPR036034">
    <property type="entry name" value="PDZ_sf"/>
</dbReference>
<proteinExistence type="predicted"/>
<organism evidence="3 4">
    <name type="scientific">Oreochromis aureus</name>
    <name type="common">Israeli tilapia</name>
    <name type="synonym">Chromis aureus</name>
    <dbReference type="NCBI Taxonomy" id="47969"/>
    <lineage>
        <taxon>Eukaryota</taxon>
        <taxon>Metazoa</taxon>
        <taxon>Chordata</taxon>
        <taxon>Craniata</taxon>
        <taxon>Vertebrata</taxon>
        <taxon>Euteleostomi</taxon>
        <taxon>Actinopterygii</taxon>
        <taxon>Neopterygii</taxon>
        <taxon>Teleostei</taxon>
        <taxon>Neoteleostei</taxon>
        <taxon>Acanthomorphata</taxon>
        <taxon>Ovalentaria</taxon>
        <taxon>Cichlomorphae</taxon>
        <taxon>Cichliformes</taxon>
        <taxon>Cichlidae</taxon>
        <taxon>African cichlids</taxon>
        <taxon>Pseudocrenilabrinae</taxon>
        <taxon>Oreochromini</taxon>
        <taxon>Oreochromis</taxon>
    </lineage>
</organism>
<dbReference type="Gene3D" id="2.30.42.10">
    <property type="match status" value="1"/>
</dbReference>
<evidence type="ECO:0000256" key="1">
    <source>
        <dbReference type="SAM" id="MobiDB-lite"/>
    </source>
</evidence>
<dbReference type="SMART" id="SM00228">
    <property type="entry name" value="PDZ"/>
    <property type="match status" value="1"/>
</dbReference>
<gene>
    <name evidence="3" type="primary">PDZD2</name>
</gene>
<dbReference type="PROSITE" id="PS50106">
    <property type="entry name" value="PDZ"/>
    <property type="match status" value="1"/>
</dbReference>
<name>A0AAZ1XXP5_OREAU</name>
<feature type="compositionally biased region" description="Polar residues" evidence="1">
    <location>
        <begin position="118"/>
        <end position="129"/>
    </location>
</feature>
<dbReference type="Pfam" id="PF00595">
    <property type="entry name" value="PDZ"/>
    <property type="match status" value="1"/>
</dbReference>
<dbReference type="PANTHER" id="PTHR11324:SF16">
    <property type="entry name" value="PDZ DOMAIN-CONTAINING PROTEIN 2"/>
    <property type="match status" value="1"/>
</dbReference>
<evidence type="ECO:0000313" key="4">
    <source>
        <dbReference type="Proteomes" id="UP000472276"/>
    </source>
</evidence>
<dbReference type="Ensembl" id="ENSOABT00000073402.1">
    <property type="protein sequence ID" value="ENSOABP00000072313.1"/>
    <property type="gene ID" value="ENSOABG00000030131.1"/>
</dbReference>
<reference evidence="3" key="3">
    <citation type="submission" date="2025-09" db="UniProtKB">
        <authorList>
            <consortium name="Ensembl"/>
        </authorList>
    </citation>
    <scope>IDENTIFICATION</scope>
</reference>
<keyword evidence="4" id="KW-1185">Reference proteome</keyword>
<dbReference type="PANTHER" id="PTHR11324">
    <property type="entry name" value="IL16-RELATED"/>
    <property type="match status" value="1"/>
</dbReference>
<feature type="domain" description="PDZ" evidence="2">
    <location>
        <begin position="2"/>
        <end position="76"/>
    </location>
</feature>
<protein>
    <recommendedName>
        <fullName evidence="2">PDZ domain-containing protein</fullName>
    </recommendedName>
</protein>
<dbReference type="AlphaFoldDB" id="A0AAZ1XXP5"/>
<evidence type="ECO:0000313" key="3">
    <source>
        <dbReference type="Ensembl" id="ENSOABP00000072313.1"/>
    </source>
</evidence>
<feature type="region of interest" description="Disordered" evidence="1">
    <location>
        <begin position="106"/>
        <end position="136"/>
    </location>
</feature>
<dbReference type="FunFam" id="2.30.42.10:FF:000127">
    <property type="entry name" value="Pro-interleukin-16"/>
    <property type="match status" value="1"/>
</dbReference>
<evidence type="ECO:0000259" key="2">
    <source>
        <dbReference type="PROSITE" id="PS50106"/>
    </source>
</evidence>
<dbReference type="CDD" id="cd06760">
    <property type="entry name" value="PDZ4_PDZD2-PDZ2_hPro-IL-16-like"/>
    <property type="match status" value="1"/>
</dbReference>